<protein>
    <recommendedName>
        <fullName evidence="4">ATP-binding protein</fullName>
    </recommendedName>
</protein>
<evidence type="ECO:0000256" key="1">
    <source>
        <dbReference type="SAM" id="MobiDB-lite"/>
    </source>
</evidence>
<evidence type="ECO:0008006" key="4">
    <source>
        <dbReference type="Google" id="ProtNLM"/>
    </source>
</evidence>
<evidence type="ECO:0000313" key="3">
    <source>
        <dbReference type="Proteomes" id="UP001269402"/>
    </source>
</evidence>
<keyword evidence="3" id="KW-1185">Reference proteome</keyword>
<proteinExistence type="predicted"/>
<dbReference type="RefSeq" id="WP_310806536.1">
    <property type="nucleotide sequence ID" value="NZ_JAVLSG010000013.1"/>
</dbReference>
<evidence type="ECO:0000313" key="2">
    <source>
        <dbReference type="EMBL" id="MDR9763423.1"/>
    </source>
</evidence>
<accession>A0AAW8PDK2</accession>
<comment type="caution">
    <text evidence="2">The sequence shown here is derived from an EMBL/GenBank/DDBJ whole genome shotgun (WGS) entry which is preliminary data.</text>
</comment>
<name>A0AAW8PDK2_9HYPH</name>
<organism evidence="2 3">
    <name type="scientific">Rhizobium redzepovicii</name>
    <dbReference type="NCBI Taxonomy" id="2867518"/>
    <lineage>
        <taxon>Bacteria</taxon>
        <taxon>Pseudomonadati</taxon>
        <taxon>Pseudomonadota</taxon>
        <taxon>Alphaproteobacteria</taxon>
        <taxon>Hyphomicrobiales</taxon>
        <taxon>Rhizobiaceae</taxon>
        <taxon>Rhizobium/Agrobacterium group</taxon>
        <taxon>Rhizobium</taxon>
    </lineage>
</organism>
<dbReference type="Proteomes" id="UP001269402">
    <property type="component" value="Unassembled WGS sequence"/>
</dbReference>
<gene>
    <name evidence="2" type="ORF">RJJ37_27970</name>
</gene>
<sequence length="1324" mass="147978">MFVVLAEPGAGKTELLRTLAGLLQTVRIKASVFRNRQPPSNRAPLVIDAMDEVARIDRLATDQIIAQASNVSHATVVFAGRSSEWDQGRTAYVEECFGIKPTVVYLQPFGRAEQRQLFASEFPNEDFEAFGAEVERFELGPLLGNPQFLKLLGEAYLQSGRGFVSKANIFADAVRRLAHETNPDLGRQMHKPSTDRIVALCEEVFAKLMLSGAAGIATVEQLSDRDFPYLDDLLRPDADLSFLLDTRLFKPSEDVEKHEPVHRIVAEYCAAGYLVKRISDPTDRLSLERVFAIVAPNRTTRDELRGMLGWMAARGSEILQLEAVRLDPYAILANGDPGQLTAKAKKTLLAALDELADKEPLFRRSDAWRRFNVGHFFTADVLDDIRAILLKRGSLRSLVLELLEETEAVSSLVPELSHLVRDAAAEPSARQLAMRILLKSPSYDVKDDVAELLSNETQIALELASRAISIRGVAAVGRASVTTLLSKLGSLYPKPGTRDRSAMSRSFIDKLILSLDREDIPDFLDEVASDITCTCKAKSHYTCKCRDGSSKVVAKLLDRFFDMPPFEPEPSRVWAWLGPLNFRNGMAPERSLAVKYLAEQEVLRRAVQRLAVANAADEDSAHDAVSRLYSSHSHSGIIMREGDPAALSQYAFDNGLVEVWAALRSGHDIYRKSTGLNPMRALQRQQSRYSPEFLRAWSYRERRQRDYIRKERQGFRVRGRRYAQREAAVEAHNQVHLRNNLAQIEAGRHWGWLNQFARTYLLEPEKLADITNDPETPLRALRNCLPFLTPHIPTVGELGRRHGTSIAEALLATCIVRVREGGSLDTVDPRILAAAKTEATSYPCFAEGEEVEFEAKLDAALFVGDGTAENFVRSFFEPQLATTDDAVVSNIHWLEHKRAFQHLQTTLPIEWLERFPFMPLDAARSLFSLAAKYADRDALLALIVRRLADPVSDTGQNTPDDKRERARKKFWQVNALLYQAEGGEAAWDEIKADPKTIFALKHRIGRYDVSTDDDRPPVTSETLYRILDAYVDVWPKVPLSSAWGSNDPEDETAYRFLTECAYQLANDVPDRRSAVLDRMLADGRFSDFRDVLLTMRAEAGRELALQDFRAPSPAEINNLLNENGVASVDDMRALMVQELAEIQKWLDGSETDPLDTFYPGGKRVDENTARNRIVDRLQGRMTALGLSVVIERHMAGANRCDITASALIEGVGRLLVIEVKGQWNNELFTAASAQLDERYAIHPDAARQGIYLVLWYGNGEKVVGLVDPTISTPAELKASILSKMSEELQRRIDVVVLDLSRPGSTRLKPKKARAATPAGAKTKG</sequence>
<reference evidence="3" key="1">
    <citation type="submission" date="2023-07" db="EMBL/GenBank/DDBJ databases">
        <title>Genomic characterization of faba bean (Vicia faba) microsymbionts in Mexican soils.</title>
        <authorList>
            <person name="Rivera Orduna F.N."/>
            <person name="Guevara-Luna J."/>
            <person name="Yan J."/>
            <person name="Arroyo-Herrera I."/>
            <person name="Li Y."/>
            <person name="Vasquez-Murrieta M.S."/>
            <person name="Wang E.T."/>
        </authorList>
    </citation>
    <scope>NUCLEOTIDE SEQUENCE [LARGE SCALE GENOMIC DNA]</scope>
    <source>
        <strain evidence="3">CH6</strain>
    </source>
</reference>
<dbReference type="EMBL" id="JAVLSH010000016">
    <property type="protein sequence ID" value="MDR9763423.1"/>
    <property type="molecule type" value="Genomic_DNA"/>
</dbReference>
<feature type="region of interest" description="Disordered" evidence="1">
    <location>
        <begin position="1305"/>
        <end position="1324"/>
    </location>
</feature>